<comment type="caution">
    <text evidence="2">The sequence shown here is derived from an EMBL/GenBank/DDBJ whole genome shotgun (WGS) entry which is preliminary data.</text>
</comment>
<gene>
    <name evidence="2" type="ORF">RF11_03106</name>
</gene>
<dbReference type="Proteomes" id="UP000031668">
    <property type="component" value="Unassembled WGS sequence"/>
</dbReference>
<organism evidence="2 3">
    <name type="scientific">Thelohanellus kitauei</name>
    <name type="common">Myxosporean</name>
    <dbReference type="NCBI Taxonomy" id="669202"/>
    <lineage>
        <taxon>Eukaryota</taxon>
        <taxon>Metazoa</taxon>
        <taxon>Cnidaria</taxon>
        <taxon>Myxozoa</taxon>
        <taxon>Myxosporea</taxon>
        <taxon>Bivalvulida</taxon>
        <taxon>Platysporina</taxon>
        <taxon>Myxobolidae</taxon>
        <taxon>Thelohanellus</taxon>
    </lineage>
</organism>
<reference evidence="2 3" key="1">
    <citation type="journal article" date="2014" name="Genome Biol. Evol.">
        <title>The genome of the myxosporean Thelohanellus kitauei shows adaptations to nutrient acquisition within its fish host.</title>
        <authorList>
            <person name="Yang Y."/>
            <person name="Xiong J."/>
            <person name="Zhou Z."/>
            <person name="Huo F."/>
            <person name="Miao W."/>
            <person name="Ran C."/>
            <person name="Liu Y."/>
            <person name="Zhang J."/>
            <person name="Feng J."/>
            <person name="Wang M."/>
            <person name="Wang M."/>
            <person name="Wang L."/>
            <person name="Yao B."/>
        </authorList>
    </citation>
    <scope>NUCLEOTIDE SEQUENCE [LARGE SCALE GENOMIC DNA]</scope>
    <source>
        <strain evidence="2">Wuqing</strain>
    </source>
</reference>
<dbReference type="InterPro" id="IPR041588">
    <property type="entry name" value="Integrase_H2C2"/>
</dbReference>
<dbReference type="PANTHER" id="PTHR37984">
    <property type="entry name" value="PROTEIN CBG26694"/>
    <property type="match status" value="1"/>
</dbReference>
<keyword evidence="3" id="KW-1185">Reference proteome</keyword>
<protein>
    <recommendedName>
        <fullName evidence="1">Integrase zinc-binding domain-containing protein</fullName>
    </recommendedName>
</protein>
<sequence length="154" mass="17442">MADALSCLAMMISFTNGSQLIVSQRQDRYILLIVNHLKGIDANLGQLTEYERFIFDCKKRLVLDANVLLFYEQNGKPIVVGKDFRNTLMKSLHIQDCAHNGADKMFKVAGQHFFWPQMKSEIGQFVGKCHIFLSIKATNKTPKAPYTLCLSISP</sequence>
<dbReference type="AlphaFoldDB" id="A0A0C2MS79"/>
<evidence type="ECO:0000313" key="3">
    <source>
        <dbReference type="Proteomes" id="UP000031668"/>
    </source>
</evidence>
<evidence type="ECO:0000259" key="1">
    <source>
        <dbReference type="Pfam" id="PF17921"/>
    </source>
</evidence>
<dbReference type="Gene3D" id="1.10.340.70">
    <property type="match status" value="1"/>
</dbReference>
<accession>A0A0C2MS79</accession>
<dbReference type="Pfam" id="PF17921">
    <property type="entry name" value="Integrase_H2C2"/>
    <property type="match status" value="1"/>
</dbReference>
<dbReference type="EMBL" id="JWZT01004210">
    <property type="protein sequence ID" value="KII64567.1"/>
    <property type="molecule type" value="Genomic_DNA"/>
</dbReference>
<dbReference type="OrthoDB" id="1938712at2759"/>
<evidence type="ECO:0000313" key="2">
    <source>
        <dbReference type="EMBL" id="KII64567.1"/>
    </source>
</evidence>
<proteinExistence type="predicted"/>
<dbReference type="InterPro" id="IPR050951">
    <property type="entry name" value="Retrovirus_Pol_polyprotein"/>
</dbReference>
<feature type="domain" description="Integrase zinc-binding" evidence="1">
    <location>
        <begin position="81"/>
        <end position="133"/>
    </location>
</feature>
<dbReference type="PANTHER" id="PTHR37984:SF5">
    <property type="entry name" value="PROTEIN NYNRIN-LIKE"/>
    <property type="match status" value="1"/>
</dbReference>
<name>A0A0C2MS79_THEKT</name>